<sequence>MDSPNITKPRTGTSSPSYQEDPPSEEVMNRILALRTEKERLKAELADSHIKIKKLASEILSLRELVCFHLQHLLISCLLRFRISGM</sequence>
<accession>A0A2T3YQY2</accession>
<dbReference type="EMBL" id="KZ679287">
    <property type="protein sequence ID" value="PTB34929.1"/>
    <property type="molecule type" value="Genomic_DNA"/>
</dbReference>
<feature type="region of interest" description="Disordered" evidence="1">
    <location>
        <begin position="1"/>
        <end position="25"/>
    </location>
</feature>
<keyword evidence="3" id="KW-1185">Reference proteome</keyword>
<dbReference type="AlphaFoldDB" id="A0A2T3YQY2"/>
<evidence type="ECO:0000256" key="1">
    <source>
        <dbReference type="SAM" id="MobiDB-lite"/>
    </source>
</evidence>
<evidence type="ECO:0000313" key="3">
    <source>
        <dbReference type="Proteomes" id="UP000240493"/>
    </source>
</evidence>
<organism evidence="2 3">
    <name type="scientific">Trichoderma asperellum (strain ATCC 204424 / CBS 433.97 / NBRC 101777)</name>
    <dbReference type="NCBI Taxonomy" id="1042311"/>
    <lineage>
        <taxon>Eukaryota</taxon>
        <taxon>Fungi</taxon>
        <taxon>Dikarya</taxon>
        <taxon>Ascomycota</taxon>
        <taxon>Pezizomycotina</taxon>
        <taxon>Sordariomycetes</taxon>
        <taxon>Hypocreomycetidae</taxon>
        <taxon>Hypocreales</taxon>
        <taxon>Hypocreaceae</taxon>
        <taxon>Trichoderma</taxon>
    </lineage>
</organism>
<protein>
    <submittedName>
        <fullName evidence="2">Uncharacterized protein</fullName>
    </submittedName>
</protein>
<feature type="compositionally biased region" description="Polar residues" evidence="1">
    <location>
        <begin position="1"/>
        <end position="18"/>
    </location>
</feature>
<dbReference type="Proteomes" id="UP000240493">
    <property type="component" value="Unassembled WGS sequence"/>
</dbReference>
<proteinExistence type="predicted"/>
<gene>
    <name evidence="2" type="ORF">M441DRAFT_356676</name>
</gene>
<name>A0A2T3YQY2_TRIA4</name>
<reference evidence="2 3" key="1">
    <citation type="submission" date="2016-07" db="EMBL/GenBank/DDBJ databases">
        <title>Multiple horizontal gene transfer events from other fungi enriched the ability of initially mycotrophic Trichoderma (Ascomycota) to feed on dead plant biomass.</title>
        <authorList>
            <consortium name="DOE Joint Genome Institute"/>
            <person name="Aerts A."/>
            <person name="Atanasova L."/>
            <person name="Chenthamara K."/>
            <person name="Zhang J."/>
            <person name="Grujic M."/>
            <person name="Henrissat B."/>
            <person name="Kuo A."/>
            <person name="Salamov A."/>
            <person name="Lipzen A."/>
            <person name="Labutti K."/>
            <person name="Barry K."/>
            <person name="Miao Y."/>
            <person name="Rahimi M.J."/>
            <person name="Shen Q."/>
            <person name="Grigoriev I.V."/>
            <person name="Kubicek C.P."/>
            <person name="Druzhinina I.S."/>
        </authorList>
    </citation>
    <scope>NUCLEOTIDE SEQUENCE [LARGE SCALE GENOMIC DNA]</scope>
    <source>
        <strain evidence="2 3">CBS 433.97</strain>
    </source>
</reference>
<evidence type="ECO:0000313" key="2">
    <source>
        <dbReference type="EMBL" id="PTB34929.1"/>
    </source>
</evidence>